<name>A0A0W0FRD5_MONRR</name>
<gene>
    <name evidence="8" type="ORF">WG66_8537</name>
</gene>
<comment type="catalytic activity">
    <reaction evidence="7">
        <text>a CDP-1,2-diacyl-sn-glycerol + sn-glycerol 3-phosphate = a 1,2-diacyl-sn-glycero-3-phospho-(1'-sn-glycero-3'-phosphate) + CMP + H(+)</text>
        <dbReference type="Rhea" id="RHEA:12593"/>
        <dbReference type="ChEBI" id="CHEBI:15378"/>
        <dbReference type="ChEBI" id="CHEBI:57597"/>
        <dbReference type="ChEBI" id="CHEBI:58332"/>
        <dbReference type="ChEBI" id="CHEBI:60110"/>
        <dbReference type="ChEBI" id="CHEBI:60377"/>
        <dbReference type="EC" id="2.7.8.5"/>
    </reaction>
</comment>
<comment type="caution">
    <text evidence="8">The sequence shown here is derived from an EMBL/GenBank/DDBJ whole genome shotgun (WGS) entry which is preliminary data.</text>
</comment>
<reference evidence="8 9" key="1">
    <citation type="submission" date="2015-12" db="EMBL/GenBank/DDBJ databases">
        <title>Draft genome sequence of Moniliophthora roreri, the causal agent of frosty pod rot of cacao.</title>
        <authorList>
            <person name="Aime M.C."/>
            <person name="Diaz-Valderrama J.R."/>
            <person name="Kijpornyongpan T."/>
            <person name="Phillips-Mora W."/>
        </authorList>
    </citation>
    <scope>NUCLEOTIDE SEQUENCE [LARGE SCALE GENOMIC DNA]</scope>
    <source>
        <strain evidence="8 9">MCA 2952</strain>
    </source>
</reference>
<keyword evidence="4 7" id="KW-0443">Lipid metabolism</keyword>
<comment type="function">
    <text evidence="7">Functions in the biosynthesis of the anionic phospholipids phosphatidylglycerol and cardiolipin.</text>
</comment>
<dbReference type="Gene3D" id="3.30.870.10">
    <property type="entry name" value="Endonuclease Chain A"/>
    <property type="match status" value="1"/>
</dbReference>
<keyword evidence="7" id="KW-0067">ATP-binding</keyword>
<keyword evidence="1 7" id="KW-0444">Lipid biosynthesis</keyword>
<protein>
    <recommendedName>
        <fullName evidence="7">CDP-diacylglycerol--glycerol-3-phosphate 3-phosphatidyltransferase</fullName>
        <ecNumber evidence="7">2.7.8.5</ecNumber>
    </recommendedName>
</protein>
<keyword evidence="7" id="KW-0547">Nucleotide-binding</keyword>
<dbReference type="InterPro" id="IPR016270">
    <property type="entry name" value="PGS1"/>
</dbReference>
<evidence type="ECO:0000313" key="9">
    <source>
        <dbReference type="Proteomes" id="UP000054988"/>
    </source>
</evidence>
<organism evidence="8 9">
    <name type="scientific">Moniliophthora roreri</name>
    <name type="common">Frosty pod rot fungus</name>
    <name type="synonym">Monilia roreri</name>
    <dbReference type="NCBI Taxonomy" id="221103"/>
    <lineage>
        <taxon>Eukaryota</taxon>
        <taxon>Fungi</taxon>
        <taxon>Dikarya</taxon>
        <taxon>Basidiomycota</taxon>
        <taxon>Agaricomycotina</taxon>
        <taxon>Agaricomycetes</taxon>
        <taxon>Agaricomycetidae</taxon>
        <taxon>Agaricales</taxon>
        <taxon>Marasmiineae</taxon>
        <taxon>Marasmiaceae</taxon>
        <taxon>Moniliophthora</taxon>
    </lineage>
</organism>
<dbReference type="GO" id="GO:0005524">
    <property type="term" value="F:ATP binding"/>
    <property type="evidence" value="ECO:0007669"/>
    <property type="project" value="UniProtKB-KW"/>
</dbReference>
<evidence type="ECO:0000256" key="5">
    <source>
        <dbReference type="ARBA" id="ARBA00023209"/>
    </source>
</evidence>
<comment type="similarity">
    <text evidence="7">Belongs to the CDP-alcohol phosphatidyltransferase class-II family.</text>
</comment>
<keyword evidence="6 7" id="KW-1208">Phospholipid metabolism</keyword>
<dbReference type="GO" id="GO:0032049">
    <property type="term" value="P:cardiolipin biosynthetic process"/>
    <property type="evidence" value="ECO:0007669"/>
    <property type="project" value="InterPro"/>
</dbReference>
<keyword evidence="7" id="KW-0496">Mitochondrion</keyword>
<dbReference type="SUPFAM" id="SSF56024">
    <property type="entry name" value="Phospholipase D/nuclease"/>
    <property type="match status" value="1"/>
</dbReference>
<evidence type="ECO:0000256" key="6">
    <source>
        <dbReference type="ARBA" id="ARBA00023264"/>
    </source>
</evidence>
<dbReference type="EMBL" id="LATX01001722">
    <property type="protein sequence ID" value="KTB38887.1"/>
    <property type="molecule type" value="Genomic_DNA"/>
</dbReference>
<keyword evidence="2 7" id="KW-0808">Transferase</keyword>
<comment type="subcellular location">
    <subcellularLocation>
        <location evidence="7">Mitochondrion</location>
    </subcellularLocation>
</comment>
<proteinExistence type="inferred from homology"/>
<evidence type="ECO:0000256" key="2">
    <source>
        <dbReference type="ARBA" id="ARBA00022679"/>
    </source>
</evidence>
<sequence length="115" mass="12995">MIQRAERRIFLSSFIGSSEGELVENLGKALRQKESLHLYFQLDLNRSTRPGASSTAKILLSLSQTYPDRVHASFFRSPNLRGIMAKVVPPRFNEGWGTWHAKIYGADDDVMITPT</sequence>
<keyword evidence="3" id="KW-0677">Repeat</keyword>
<accession>A0A0W0FRD5</accession>
<dbReference type="AlphaFoldDB" id="A0A0W0FRD5"/>
<dbReference type="EC" id="2.7.8.5" evidence="7"/>
<comment type="pathway">
    <text evidence="7">Phospholipid metabolism; phosphatidylglycerol biosynthesis; phosphatidylglycerol from CDP-diacylglycerol: step 1/2.</text>
</comment>
<dbReference type="Proteomes" id="UP000054988">
    <property type="component" value="Unassembled WGS sequence"/>
</dbReference>
<evidence type="ECO:0000313" key="8">
    <source>
        <dbReference type="EMBL" id="KTB38887.1"/>
    </source>
</evidence>
<dbReference type="PANTHER" id="PTHR12586:SF1">
    <property type="entry name" value="CDP-DIACYLGLYCEROL--GLYCEROL-3-PHOSPHATE 3-PHOSPHATIDYLTRANSFERASE, MITOCHONDRIAL"/>
    <property type="match status" value="1"/>
</dbReference>
<keyword evidence="5 7" id="KW-0594">Phospholipid biosynthesis</keyword>
<evidence type="ECO:0000256" key="4">
    <source>
        <dbReference type="ARBA" id="ARBA00023098"/>
    </source>
</evidence>
<evidence type="ECO:0000256" key="7">
    <source>
        <dbReference type="RuleBase" id="RU365024"/>
    </source>
</evidence>
<dbReference type="PANTHER" id="PTHR12586">
    <property type="entry name" value="CDP-DIACYLGLYCEROL--SERINE O-PHOSPHATIDYLTRANSFERASE"/>
    <property type="match status" value="1"/>
</dbReference>
<evidence type="ECO:0000256" key="3">
    <source>
        <dbReference type="ARBA" id="ARBA00022737"/>
    </source>
</evidence>
<dbReference type="GO" id="GO:0008444">
    <property type="term" value="F:CDP-diacylglycerol-glycerol-3-phosphate 3-phosphatidyltransferase activity"/>
    <property type="evidence" value="ECO:0007669"/>
    <property type="project" value="UniProtKB-EC"/>
</dbReference>
<dbReference type="UniPathway" id="UPA00084">
    <property type="reaction ID" value="UER00503"/>
</dbReference>
<evidence type="ECO:0000256" key="1">
    <source>
        <dbReference type="ARBA" id="ARBA00022516"/>
    </source>
</evidence>
<dbReference type="GO" id="GO:0005739">
    <property type="term" value="C:mitochondrion"/>
    <property type="evidence" value="ECO:0007669"/>
    <property type="project" value="UniProtKB-SubCell"/>
</dbReference>